<dbReference type="GO" id="GO:0008270">
    <property type="term" value="F:zinc ion binding"/>
    <property type="evidence" value="ECO:0007669"/>
    <property type="project" value="InterPro"/>
</dbReference>
<proteinExistence type="predicted"/>
<dbReference type="GO" id="GO:0003677">
    <property type="term" value="F:DNA binding"/>
    <property type="evidence" value="ECO:0007669"/>
    <property type="project" value="UniProtKB-KW"/>
</dbReference>
<protein>
    <submittedName>
        <fullName evidence="8">Transcriptional regulator family: Fungal Specific TF</fullName>
    </submittedName>
</protein>
<reference evidence="8" key="1">
    <citation type="submission" date="2022-12" db="EMBL/GenBank/DDBJ databases">
        <authorList>
            <person name="Petersen C."/>
        </authorList>
    </citation>
    <scope>NUCLEOTIDE SEQUENCE</scope>
    <source>
        <strain evidence="8">IBT 21472</strain>
    </source>
</reference>
<feature type="domain" description="Xylanolytic transcriptional activator regulatory" evidence="7">
    <location>
        <begin position="303"/>
        <end position="373"/>
    </location>
</feature>
<dbReference type="InterPro" id="IPR007219">
    <property type="entry name" value="XnlR_reg_dom"/>
</dbReference>
<feature type="compositionally biased region" description="Polar residues" evidence="6">
    <location>
        <begin position="44"/>
        <end position="53"/>
    </location>
</feature>
<keyword evidence="3" id="KW-0238">DNA-binding</keyword>
<accession>A0A9W9PWI1</accession>
<evidence type="ECO:0000256" key="1">
    <source>
        <dbReference type="ARBA" id="ARBA00022833"/>
    </source>
</evidence>
<evidence type="ECO:0000256" key="4">
    <source>
        <dbReference type="ARBA" id="ARBA00023163"/>
    </source>
</evidence>
<organism evidence="8 9">
    <name type="scientific">Penicillium atrosanguineum</name>
    <dbReference type="NCBI Taxonomy" id="1132637"/>
    <lineage>
        <taxon>Eukaryota</taxon>
        <taxon>Fungi</taxon>
        <taxon>Dikarya</taxon>
        <taxon>Ascomycota</taxon>
        <taxon>Pezizomycotina</taxon>
        <taxon>Eurotiomycetes</taxon>
        <taxon>Eurotiomycetidae</taxon>
        <taxon>Eurotiales</taxon>
        <taxon>Aspergillaceae</taxon>
        <taxon>Penicillium</taxon>
    </lineage>
</organism>
<name>A0A9W9PWI1_9EURO</name>
<dbReference type="Proteomes" id="UP001147746">
    <property type="component" value="Unassembled WGS sequence"/>
</dbReference>
<keyword evidence="4" id="KW-0804">Transcription</keyword>
<evidence type="ECO:0000256" key="2">
    <source>
        <dbReference type="ARBA" id="ARBA00023015"/>
    </source>
</evidence>
<dbReference type="EMBL" id="JAPZBO010000005">
    <property type="protein sequence ID" value="KAJ5315747.1"/>
    <property type="molecule type" value="Genomic_DNA"/>
</dbReference>
<evidence type="ECO:0000259" key="7">
    <source>
        <dbReference type="SMART" id="SM00906"/>
    </source>
</evidence>
<keyword evidence="9" id="KW-1185">Reference proteome</keyword>
<feature type="region of interest" description="Disordered" evidence="6">
    <location>
        <begin position="161"/>
        <end position="180"/>
    </location>
</feature>
<dbReference type="InterPro" id="IPR052073">
    <property type="entry name" value="Amide_Lactam_Regulators"/>
</dbReference>
<dbReference type="SMART" id="SM00906">
    <property type="entry name" value="Fungal_trans"/>
    <property type="match status" value="1"/>
</dbReference>
<dbReference type="Pfam" id="PF04082">
    <property type="entry name" value="Fungal_trans"/>
    <property type="match status" value="1"/>
</dbReference>
<evidence type="ECO:0000256" key="3">
    <source>
        <dbReference type="ARBA" id="ARBA00023125"/>
    </source>
</evidence>
<dbReference type="AlphaFoldDB" id="A0A9W9PWI1"/>
<dbReference type="OrthoDB" id="4365523at2759"/>
<evidence type="ECO:0000256" key="5">
    <source>
        <dbReference type="ARBA" id="ARBA00023242"/>
    </source>
</evidence>
<dbReference type="GO" id="GO:0006351">
    <property type="term" value="P:DNA-templated transcription"/>
    <property type="evidence" value="ECO:0007669"/>
    <property type="project" value="InterPro"/>
</dbReference>
<sequence>MELTFLVSRDGKNLKRRQSRGACACCRRKKKRCYHNDPKLQASTQTQLLSTSDAADDSVANQEGVERDPATTGTATVLQDERPQATRVGEVDEQTLNNPGIPSVPASTEEDEEGEDSSSRQFACDSNPVVTFLEEEGSRLERGRSHRGDVGGWFRYENATSHREEPCGSSITTQSRPQGPEIAGLVPSKNDQEALMNIYFRRIHPILPLLDETDIRASFQENTLSPRLIQSICLVASKDRSAAPFLRFGQDLAVLTVEKFSNILYQVIIQNMTRKAERKRVTAIQILALLSLHEWRPTGYEDCSLHLMQAIHHAQTIGLHLVRPGDQQSSTSLKALFWCLWSLDRWNAAMNGRPVMIHDRDIGQKVDDVLPIFKSPFRTWLRLTDKLGEVIRFYRPIVDGIDEQELDIPSFAELVDGSNAWDTPLDLLGIEKLFQIKDENLD</sequence>
<comment type="caution">
    <text evidence="8">The sequence shown here is derived from an EMBL/GenBank/DDBJ whole genome shotgun (WGS) entry which is preliminary data.</text>
</comment>
<evidence type="ECO:0000256" key="6">
    <source>
        <dbReference type="SAM" id="MobiDB-lite"/>
    </source>
</evidence>
<feature type="region of interest" description="Disordered" evidence="6">
    <location>
        <begin position="44"/>
        <end position="128"/>
    </location>
</feature>
<keyword evidence="2" id="KW-0805">Transcription regulation</keyword>
<evidence type="ECO:0000313" key="8">
    <source>
        <dbReference type="EMBL" id="KAJ5315747.1"/>
    </source>
</evidence>
<keyword evidence="1" id="KW-0862">Zinc</keyword>
<dbReference type="PANTHER" id="PTHR47171:SF6">
    <property type="entry name" value="SPECIFIC TRANSCRIPTION FACTOR, PUTATIVE (AFU_ORTHOLOGUE AFUA_2G06130)-RELATED"/>
    <property type="match status" value="1"/>
</dbReference>
<keyword evidence="5" id="KW-0539">Nucleus</keyword>
<evidence type="ECO:0000313" key="9">
    <source>
        <dbReference type="Proteomes" id="UP001147746"/>
    </source>
</evidence>
<dbReference type="PANTHER" id="PTHR47171">
    <property type="entry name" value="FARA-RELATED"/>
    <property type="match status" value="1"/>
</dbReference>
<dbReference type="CDD" id="cd12148">
    <property type="entry name" value="fungal_TF_MHR"/>
    <property type="match status" value="1"/>
</dbReference>
<gene>
    <name evidence="8" type="ORF">N7476_006054</name>
</gene>
<reference evidence="8" key="2">
    <citation type="journal article" date="2023" name="IMA Fungus">
        <title>Comparative genomic study of the Penicillium genus elucidates a diverse pangenome and 15 lateral gene transfer events.</title>
        <authorList>
            <person name="Petersen C."/>
            <person name="Sorensen T."/>
            <person name="Nielsen M.R."/>
            <person name="Sondergaard T.E."/>
            <person name="Sorensen J.L."/>
            <person name="Fitzpatrick D.A."/>
            <person name="Frisvad J.C."/>
            <person name="Nielsen K.L."/>
        </authorList>
    </citation>
    <scope>NUCLEOTIDE SEQUENCE</scope>
    <source>
        <strain evidence="8">IBT 21472</strain>
    </source>
</reference>